<proteinExistence type="predicted"/>
<organism evidence="1 2">
    <name type="scientific">Pseudomonas monteilii</name>
    <dbReference type="NCBI Taxonomy" id="76759"/>
    <lineage>
        <taxon>Bacteria</taxon>
        <taxon>Pseudomonadati</taxon>
        <taxon>Pseudomonadota</taxon>
        <taxon>Gammaproteobacteria</taxon>
        <taxon>Pseudomonadales</taxon>
        <taxon>Pseudomonadaceae</taxon>
        <taxon>Pseudomonas</taxon>
    </lineage>
</organism>
<dbReference type="EMBL" id="WEIK01000002">
    <property type="protein sequence ID" value="MVF48348.1"/>
    <property type="molecule type" value="Genomic_DNA"/>
</dbReference>
<protein>
    <submittedName>
        <fullName evidence="1">Uncharacterized protein</fullName>
    </submittedName>
</protein>
<accession>A0A6G6V5U4</accession>
<evidence type="ECO:0000313" key="1">
    <source>
        <dbReference type="EMBL" id="MVF48348.1"/>
    </source>
</evidence>
<sequence>MNARSPESIPGWCKLLNPGATLQPIRGTRPLLQGIAIPCRSGLVPRMGRNAAPLFHGPYCA</sequence>
<reference evidence="1 2" key="1">
    <citation type="submission" date="2019-10" db="EMBL/GenBank/DDBJ databases">
        <title>XDR Pseudomonas monteilii producing IMP-16 from LCR.</title>
        <authorList>
            <person name="Ballaben A."/>
            <person name="Doi Y."/>
        </authorList>
    </citation>
    <scope>NUCLEOTIDE SEQUENCE [LARGE SCALE GENOMIC DNA]</scope>
    <source>
        <strain evidence="1 2">597/14</strain>
    </source>
</reference>
<comment type="caution">
    <text evidence="1">The sequence shown here is derived from an EMBL/GenBank/DDBJ whole genome shotgun (WGS) entry which is preliminary data.</text>
</comment>
<name>A0A6G6V5U4_9PSED</name>
<dbReference type="Proteomes" id="UP000440965">
    <property type="component" value="Unassembled WGS sequence"/>
</dbReference>
<evidence type="ECO:0000313" key="2">
    <source>
        <dbReference type="Proteomes" id="UP000440965"/>
    </source>
</evidence>
<dbReference type="AlphaFoldDB" id="A0A6G6V5U4"/>
<gene>
    <name evidence="1" type="ORF">F9Z43_03110</name>
</gene>